<evidence type="ECO:0000313" key="2">
    <source>
        <dbReference type="EMBL" id="KAJ8923035.1"/>
    </source>
</evidence>
<comment type="caution">
    <text evidence="2">The sequence shown here is derived from an EMBL/GenBank/DDBJ whole genome shotgun (WGS) entry which is preliminary data.</text>
</comment>
<sequence>MVPDDDDAWSASTASRRLHDVPPGPSKIYRCTNTNAHVEFFKCLMESRRRASEEEVRRILRYAFQGTNLRYRSSDGATDRG</sequence>
<evidence type="ECO:0000256" key="1">
    <source>
        <dbReference type="SAM" id="MobiDB-lite"/>
    </source>
</evidence>
<protein>
    <submittedName>
        <fullName evidence="2">Uncharacterized protein</fullName>
    </submittedName>
</protein>
<feature type="region of interest" description="Disordered" evidence="1">
    <location>
        <begin position="1"/>
        <end position="26"/>
    </location>
</feature>
<accession>A0AAV8W8S3</accession>
<organism evidence="2 3">
    <name type="scientific">Exocentrus adspersus</name>
    <dbReference type="NCBI Taxonomy" id="1586481"/>
    <lineage>
        <taxon>Eukaryota</taxon>
        <taxon>Metazoa</taxon>
        <taxon>Ecdysozoa</taxon>
        <taxon>Arthropoda</taxon>
        <taxon>Hexapoda</taxon>
        <taxon>Insecta</taxon>
        <taxon>Pterygota</taxon>
        <taxon>Neoptera</taxon>
        <taxon>Endopterygota</taxon>
        <taxon>Coleoptera</taxon>
        <taxon>Polyphaga</taxon>
        <taxon>Cucujiformia</taxon>
        <taxon>Chrysomeloidea</taxon>
        <taxon>Cerambycidae</taxon>
        <taxon>Lamiinae</taxon>
        <taxon>Acanthocinini</taxon>
        <taxon>Exocentrus</taxon>
    </lineage>
</organism>
<gene>
    <name evidence="2" type="ORF">NQ315_001583</name>
</gene>
<dbReference type="Proteomes" id="UP001159042">
    <property type="component" value="Unassembled WGS sequence"/>
</dbReference>
<evidence type="ECO:0000313" key="3">
    <source>
        <dbReference type="Proteomes" id="UP001159042"/>
    </source>
</evidence>
<proteinExistence type="predicted"/>
<keyword evidence="3" id="KW-1185">Reference proteome</keyword>
<reference evidence="2 3" key="1">
    <citation type="journal article" date="2023" name="Insect Mol. Biol.">
        <title>Genome sequencing provides insights into the evolution of gene families encoding plant cell wall-degrading enzymes in longhorned beetles.</title>
        <authorList>
            <person name="Shin N.R."/>
            <person name="Okamura Y."/>
            <person name="Kirsch R."/>
            <person name="Pauchet Y."/>
        </authorList>
    </citation>
    <scope>NUCLEOTIDE SEQUENCE [LARGE SCALE GENOMIC DNA]</scope>
    <source>
        <strain evidence="2">EAD_L_NR</strain>
    </source>
</reference>
<dbReference type="EMBL" id="JANEYG010000005">
    <property type="protein sequence ID" value="KAJ8923035.1"/>
    <property type="molecule type" value="Genomic_DNA"/>
</dbReference>
<dbReference type="AlphaFoldDB" id="A0AAV8W8S3"/>
<name>A0AAV8W8S3_9CUCU</name>